<dbReference type="Proteomes" id="UP000266340">
    <property type="component" value="Unassembled WGS sequence"/>
</dbReference>
<evidence type="ECO:0000259" key="3">
    <source>
        <dbReference type="Pfam" id="PF07804"/>
    </source>
</evidence>
<dbReference type="Pfam" id="PF07804">
    <property type="entry name" value="HipA_C"/>
    <property type="match status" value="1"/>
</dbReference>
<gene>
    <name evidence="4" type="ORF">D3H35_27195</name>
</gene>
<dbReference type="EMBL" id="QXJM01000049">
    <property type="protein sequence ID" value="RIE00653.1"/>
    <property type="molecule type" value="Genomic_DNA"/>
</dbReference>
<dbReference type="OrthoDB" id="9812605at2"/>
<evidence type="ECO:0000313" key="5">
    <source>
        <dbReference type="Proteomes" id="UP000266340"/>
    </source>
</evidence>
<dbReference type="Gene3D" id="1.10.1070.20">
    <property type="match status" value="1"/>
</dbReference>
<dbReference type="RefSeq" id="WP_119152267.1">
    <property type="nucleotide sequence ID" value="NZ_JBHSOV010000034.1"/>
</dbReference>
<keyword evidence="1" id="KW-0808">Transferase</keyword>
<sequence>MSEDRNKKYVLKHKHIQVAELELDEATGVIAAIGLVYDERHVPVGVPVKKGRIDRAALNEWWRGRSIPTSRDGIKEALIELNVPTTQKLLDKSLGLSLSDQYWISPEDVHADWMQLNFFDNAFSEDVGNILLGRDSSSGKELSLMSPDNTSDGWLKKKWTIMDGKRCLVKSGSGTVQQEPYNEVLASRLMDRLGIPHVTYSLLTQDEYPYSVCENFVTPQTELVTAWYVMHTRQKPNHVSVYQHYLDCCEMLGISGMTEALNRMIVVDFLIANEDRHQNNFGVIRNAETLEWLGAAPIYDSGSSLWFSKPSSLISASSKLTCKPFKNDHMEQIKLVTSFDWLDLSALHDIGDEFQAILEGSLFVDETRRKALCIALRSRVDMLAEIIRTRSLRVWVDDRSTDVRENIAYSGSQSKDDREPER</sequence>
<dbReference type="GO" id="GO:0016301">
    <property type="term" value="F:kinase activity"/>
    <property type="evidence" value="ECO:0007669"/>
    <property type="project" value="UniProtKB-KW"/>
</dbReference>
<feature type="domain" description="HipA-like C-terminal" evidence="3">
    <location>
        <begin position="162"/>
        <end position="321"/>
    </location>
</feature>
<comment type="caution">
    <text evidence="4">The sequence shown here is derived from an EMBL/GenBank/DDBJ whole genome shotgun (WGS) entry which is preliminary data.</text>
</comment>
<proteinExistence type="predicted"/>
<evidence type="ECO:0000256" key="2">
    <source>
        <dbReference type="ARBA" id="ARBA00022777"/>
    </source>
</evidence>
<evidence type="ECO:0000256" key="1">
    <source>
        <dbReference type="ARBA" id="ARBA00022679"/>
    </source>
</evidence>
<accession>A0A398CD69</accession>
<dbReference type="InterPro" id="IPR012893">
    <property type="entry name" value="HipA-like_C"/>
</dbReference>
<organism evidence="4 5">
    <name type="scientific">Cohnella faecalis</name>
    <dbReference type="NCBI Taxonomy" id="2315694"/>
    <lineage>
        <taxon>Bacteria</taxon>
        <taxon>Bacillati</taxon>
        <taxon>Bacillota</taxon>
        <taxon>Bacilli</taxon>
        <taxon>Bacillales</taxon>
        <taxon>Paenibacillaceae</taxon>
        <taxon>Cohnella</taxon>
    </lineage>
</organism>
<evidence type="ECO:0000313" key="4">
    <source>
        <dbReference type="EMBL" id="RIE00653.1"/>
    </source>
</evidence>
<name>A0A398CD69_9BACL</name>
<dbReference type="AlphaFoldDB" id="A0A398CD69"/>
<keyword evidence="5" id="KW-1185">Reference proteome</keyword>
<keyword evidence="2" id="KW-0418">Kinase</keyword>
<reference evidence="4 5" key="1">
    <citation type="submission" date="2018-09" db="EMBL/GenBank/DDBJ databases">
        <title>Cohnella cavernae sp. nov., isolated from a karst cave.</title>
        <authorList>
            <person name="Zhu H."/>
        </authorList>
    </citation>
    <scope>NUCLEOTIDE SEQUENCE [LARGE SCALE GENOMIC DNA]</scope>
    <source>
        <strain evidence="4 5">K2E09-144</strain>
    </source>
</reference>
<protein>
    <submittedName>
        <fullName evidence="4">Excisionase</fullName>
    </submittedName>
</protein>